<dbReference type="RefSeq" id="WP_098702625.1">
    <property type="nucleotide sequence ID" value="NZ_JAYFGW010000002.1"/>
</dbReference>
<proteinExistence type="predicted"/>
<dbReference type="Pfam" id="PF05135">
    <property type="entry name" value="Phage_connect_1"/>
    <property type="match status" value="1"/>
</dbReference>
<dbReference type="InterPro" id="IPR021146">
    <property type="entry name" value="Phage_gp6-like_head-tail"/>
</dbReference>
<gene>
    <name evidence="1" type="ORF">RN96_05435</name>
</gene>
<dbReference type="AlphaFoldDB" id="A0A2B7YNY4"/>
<sequence length="97" mass="11413">MADILTLEEAKNYLRIDYNEDDTLLQSLMIAAIDYLRDAINDFDKKVTKEKFIKRSKILACVLVQDWYDNREQKESKDLSYTARSLLTQLQVGDNFE</sequence>
<protein>
    <submittedName>
        <fullName evidence="1">DNA-packaging protein</fullName>
    </submittedName>
</protein>
<evidence type="ECO:0000313" key="1">
    <source>
        <dbReference type="EMBL" id="PGH22568.1"/>
    </source>
</evidence>
<reference evidence="1 2" key="1">
    <citation type="submission" date="2017-06" db="EMBL/GenBank/DDBJ databases">
        <title>Genome sequencing of Fusobacterium nucleatum subsp. polymorphum KCOM 1232 (=ChDC F37).</title>
        <authorList>
            <person name="Kook J.-K."/>
            <person name="Park S.-N."/>
            <person name="Lim Y.K."/>
            <person name="Roh H."/>
        </authorList>
    </citation>
    <scope>NUCLEOTIDE SEQUENCE [LARGE SCALE GENOMIC DNA]</scope>
    <source>
        <strain evidence="2">KCOM 1232 ( ChDC F37)</strain>
    </source>
</reference>
<dbReference type="Proteomes" id="UP000222862">
    <property type="component" value="Unassembled WGS sequence"/>
</dbReference>
<organism evidence="1 2">
    <name type="scientific">Fusobacterium nucleatum subsp. polymorphum</name>
    <name type="common">Fusobacterium polymorphum</name>
    <dbReference type="NCBI Taxonomy" id="76857"/>
    <lineage>
        <taxon>Bacteria</taxon>
        <taxon>Fusobacteriati</taxon>
        <taxon>Fusobacteriota</taxon>
        <taxon>Fusobacteriia</taxon>
        <taxon>Fusobacteriales</taxon>
        <taxon>Fusobacteriaceae</taxon>
        <taxon>Fusobacterium</taxon>
    </lineage>
</organism>
<dbReference type="InterPro" id="IPR006450">
    <property type="entry name" value="Phage_HK97_gp6-like"/>
</dbReference>
<accession>A0A2B7YNY4</accession>
<dbReference type="CDD" id="cd08054">
    <property type="entry name" value="gp6"/>
    <property type="match status" value="1"/>
</dbReference>
<dbReference type="Gene3D" id="1.10.3230.30">
    <property type="entry name" value="Phage gp6-like head-tail connector protein"/>
    <property type="match status" value="1"/>
</dbReference>
<dbReference type="EMBL" id="NJGI01000001">
    <property type="protein sequence ID" value="PGH22568.1"/>
    <property type="molecule type" value="Genomic_DNA"/>
</dbReference>
<name>A0A2B7YNY4_FUSNP</name>
<dbReference type="NCBIfam" id="TIGR01560">
    <property type="entry name" value="put_DNA_pack"/>
    <property type="match status" value="1"/>
</dbReference>
<comment type="caution">
    <text evidence="1">The sequence shown here is derived from an EMBL/GenBank/DDBJ whole genome shotgun (WGS) entry which is preliminary data.</text>
</comment>
<evidence type="ECO:0000313" key="2">
    <source>
        <dbReference type="Proteomes" id="UP000222862"/>
    </source>
</evidence>